<feature type="transmembrane region" description="Helical" evidence="7">
    <location>
        <begin position="524"/>
        <end position="543"/>
    </location>
</feature>
<keyword evidence="3" id="KW-0201">Cytochrome c-type biogenesis</keyword>
<dbReference type="PANTHER" id="PTHR32234">
    <property type="entry name" value="THIOL:DISULFIDE INTERCHANGE PROTEIN DSBD"/>
    <property type="match status" value="1"/>
</dbReference>
<keyword evidence="5 7" id="KW-0472">Membrane</keyword>
<protein>
    <submittedName>
        <fullName evidence="10">Thiol:disulfide interchange protein DsbD</fullName>
        <ecNumber evidence="10">1.8.1.8</ecNumber>
    </submittedName>
</protein>
<keyword evidence="2 7" id="KW-0812">Transmembrane</keyword>
<evidence type="ECO:0000259" key="9">
    <source>
        <dbReference type="Pfam" id="PF11412"/>
    </source>
</evidence>
<comment type="caution">
    <text evidence="10">The sequence shown here is derived from an EMBL/GenBank/DDBJ whole genome shotgun (WGS) entry which is preliminary data.</text>
</comment>
<feature type="compositionally biased region" description="Low complexity" evidence="6">
    <location>
        <begin position="200"/>
        <end position="212"/>
    </location>
</feature>
<dbReference type="EMBL" id="JAVDTI010000001">
    <property type="protein sequence ID" value="MDR6803102.1"/>
    <property type="molecule type" value="Genomic_DNA"/>
</dbReference>
<dbReference type="InterPro" id="IPR003834">
    <property type="entry name" value="Cyt_c_assmbl_TM_dom"/>
</dbReference>
<dbReference type="Pfam" id="PF02683">
    <property type="entry name" value="DsbD_TM"/>
    <property type="match status" value="1"/>
</dbReference>
<feature type="transmembrane region" description="Helical" evidence="7">
    <location>
        <begin position="486"/>
        <end position="504"/>
    </location>
</feature>
<feature type="transmembrane region" description="Helical" evidence="7">
    <location>
        <begin position="304"/>
        <end position="322"/>
    </location>
</feature>
<keyword evidence="11" id="KW-1185">Reference proteome</keyword>
<accession>A0ABU1QQ14</accession>
<evidence type="ECO:0000313" key="11">
    <source>
        <dbReference type="Proteomes" id="UP001264980"/>
    </source>
</evidence>
<evidence type="ECO:0000256" key="3">
    <source>
        <dbReference type="ARBA" id="ARBA00022748"/>
    </source>
</evidence>
<evidence type="ECO:0000313" key="10">
    <source>
        <dbReference type="EMBL" id="MDR6803102.1"/>
    </source>
</evidence>
<evidence type="ECO:0000256" key="7">
    <source>
        <dbReference type="SAM" id="Phobius"/>
    </source>
</evidence>
<evidence type="ECO:0000259" key="8">
    <source>
        <dbReference type="Pfam" id="PF02683"/>
    </source>
</evidence>
<dbReference type="Pfam" id="PF11412">
    <property type="entry name" value="DsbD_N"/>
    <property type="match status" value="1"/>
</dbReference>
<dbReference type="Gene3D" id="3.40.30.10">
    <property type="entry name" value="Glutaredoxin"/>
    <property type="match status" value="1"/>
</dbReference>
<proteinExistence type="predicted"/>
<name>A0ABU1QQ14_9BACT</name>
<dbReference type="InterPro" id="IPR036249">
    <property type="entry name" value="Thioredoxin-like_sf"/>
</dbReference>
<reference evidence="10 11" key="1">
    <citation type="submission" date="2023-07" db="EMBL/GenBank/DDBJ databases">
        <title>Sorghum-associated microbial communities from plants grown in Nebraska, USA.</title>
        <authorList>
            <person name="Schachtman D."/>
        </authorList>
    </citation>
    <scope>NUCLEOTIDE SEQUENCE [LARGE SCALE GENOMIC DNA]</scope>
    <source>
        <strain evidence="10 11">BE57</strain>
    </source>
</reference>
<feature type="transmembrane region" description="Helical" evidence="7">
    <location>
        <begin position="383"/>
        <end position="406"/>
    </location>
</feature>
<feature type="domain" description="Thiol:disulfide interchange protein DsbD N-terminal" evidence="9">
    <location>
        <begin position="57"/>
        <end position="171"/>
    </location>
</feature>
<dbReference type="Pfam" id="PF13899">
    <property type="entry name" value="Thioredoxin_7"/>
    <property type="match status" value="1"/>
</dbReference>
<sequence>MIAGLSADNIPTKAITPNIDMKRGIILILSLCLLITGFAQAQVQKAKAHWTYSFSKPEVKKGETVDLVFTATIDKDWYMYSSDFDPDLGPMLTTFTFEKNNTFETVGKLKPQNPKTKFEEVWQGNVRYFEGKGVFKQTVKILADNPVIKGTSEYQTCSHVSGLCIPGGEDFEFKGLKVTAAATNTTEQPTVGAATPADKPAVTPGTAPAAPANSNDTSIAVSAGDTPATGDSSAAIEAAPKSASEASGTLASGAETPAGGGSLLGFALAAFLSGLLALLTPCVFPIIPMTVSFFTNQEKGKFKAFLYGISIILIYTLIGTVVSRLNGPAFANFLSTHWLPNLLFFAIFITFGLSFLGLFEIVLPSGFVNKMDQKADQGGYAGVFFMAFTLVLVSFSCTGPIVGSLLVASAGGEVVKPIVGMAAFSAAFAIPFTSFALFPQWLKSLPKSGGWLNTVKVVLGFLELALALKFFSIADQVYHWHLLDREVYLAFWIVIFALLGFYLLGKIRTPHDSPIEKVSVPRLLLAIVTFTFVVYMIPGMWGAPLKALAGYLPPQSTLDFDLNKRSAAAGTPSALAGEARKYADLFHLPHELEGFYDYQEALAYAKKVNKPVFIDFTGHGCVNCREMEARVWVDPAVLQRLRDDFVIVALYVDDKTELPEAQWYTSKYDSKVKKTIGAQNADLQIVKYNNNAQPHYCLVDHEGNLLVAPKNYDLDPAKFAAFLDSGKAAFLKK</sequence>
<feature type="transmembrane region" description="Helical" evidence="7">
    <location>
        <begin position="263"/>
        <end position="284"/>
    </location>
</feature>
<dbReference type="EC" id="1.8.1.8" evidence="10"/>
<keyword evidence="10" id="KW-0560">Oxidoreductase</keyword>
<feature type="transmembrane region" description="Helical" evidence="7">
    <location>
        <begin position="450"/>
        <end position="474"/>
    </location>
</feature>
<feature type="domain" description="Cytochrome C biogenesis protein transmembrane" evidence="8">
    <location>
        <begin position="268"/>
        <end position="470"/>
    </location>
</feature>
<dbReference type="Proteomes" id="UP001264980">
    <property type="component" value="Unassembled WGS sequence"/>
</dbReference>
<dbReference type="SUPFAM" id="SSF52833">
    <property type="entry name" value="Thioredoxin-like"/>
    <property type="match status" value="1"/>
</dbReference>
<gene>
    <name evidence="10" type="ORF">J2W84_000139</name>
</gene>
<feature type="transmembrane region" description="Helical" evidence="7">
    <location>
        <begin position="342"/>
        <end position="363"/>
    </location>
</feature>
<dbReference type="GO" id="GO:0047134">
    <property type="term" value="F:protein-disulfide reductase [NAD(P)H] activity"/>
    <property type="evidence" value="ECO:0007669"/>
    <property type="project" value="UniProtKB-EC"/>
</dbReference>
<organism evidence="10 11">
    <name type="scientific">Dyadobacter fermentans</name>
    <dbReference type="NCBI Taxonomy" id="94254"/>
    <lineage>
        <taxon>Bacteria</taxon>
        <taxon>Pseudomonadati</taxon>
        <taxon>Bacteroidota</taxon>
        <taxon>Cytophagia</taxon>
        <taxon>Cytophagales</taxon>
        <taxon>Spirosomataceae</taxon>
        <taxon>Dyadobacter</taxon>
    </lineage>
</organism>
<keyword evidence="4 7" id="KW-1133">Transmembrane helix</keyword>
<evidence type="ECO:0000256" key="6">
    <source>
        <dbReference type="SAM" id="MobiDB-lite"/>
    </source>
</evidence>
<dbReference type="InterPro" id="IPR028250">
    <property type="entry name" value="DsbDN"/>
</dbReference>
<comment type="subcellular location">
    <subcellularLocation>
        <location evidence="1">Membrane</location>
        <topology evidence="1">Multi-pass membrane protein</topology>
    </subcellularLocation>
</comment>
<evidence type="ECO:0000256" key="5">
    <source>
        <dbReference type="ARBA" id="ARBA00023136"/>
    </source>
</evidence>
<evidence type="ECO:0000256" key="1">
    <source>
        <dbReference type="ARBA" id="ARBA00004141"/>
    </source>
</evidence>
<dbReference type="PANTHER" id="PTHR32234:SF0">
    <property type="entry name" value="THIOL:DISULFIDE INTERCHANGE PROTEIN DSBD"/>
    <property type="match status" value="1"/>
</dbReference>
<evidence type="ECO:0000256" key="4">
    <source>
        <dbReference type="ARBA" id="ARBA00022989"/>
    </source>
</evidence>
<feature type="region of interest" description="Disordered" evidence="6">
    <location>
        <begin position="187"/>
        <end position="238"/>
    </location>
</feature>
<evidence type="ECO:0000256" key="2">
    <source>
        <dbReference type="ARBA" id="ARBA00022692"/>
    </source>
</evidence>
<feature type="transmembrane region" description="Helical" evidence="7">
    <location>
        <begin position="418"/>
        <end position="438"/>
    </location>
</feature>